<reference evidence="17" key="1">
    <citation type="journal article" date="2022" name="Proc. Natl. Acad. Sci. U.S.A.">
        <title>Life cycle and functional genomics of the unicellular red alga Galdieria for elucidating algal and plant evolution and industrial use.</title>
        <authorList>
            <person name="Hirooka S."/>
            <person name="Itabashi T."/>
            <person name="Ichinose T.M."/>
            <person name="Onuma R."/>
            <person name="Fujiwara T."/>
            <person name="Yamashita S."/>
            <person name="Jong L.W."/>
            <person name="Tomita R."/>
            <person name="Iwane A.H."/>
            <person name="Miyagishima S.Y."/>
        </authorList>
    </citation>
    <scope>NUCLEOTIDE SEQUENCE</scope>
    <source>
        <strain evidence="17">NBRC 102759</strain>
    </source>
</reference>
<gene>
    <name evidence="17" type="ORF">GpartN1_g2917.t1</name>
</gene>
<dbReference type="GO" id="GO:0030126">
    <property type="term" value="C:COPI vesicle coat"/>
    <property type="evidence" value="ECO:0007669"/>
    <property type="project" value="TreeGrafter"/>
</dbReference>
<evidence type="ECO:0000313" key="17">
    <source>
        <dbReference type="EMBL" id="GJQ11126.1"/>
    </source>
</evidence>
<dbReference type="GO" id="GO:0006888">
    <property type="term" value="P:endoplasmic reticulum to Golgi vesicle-mediated transport"/>
    <property type="evidence" value="ECO:0007669"/>
    <property type="project" value="TreeGrafter"/>
</dbReference>
<dbReference type="FunFam" id="2.130.10.10:FF:000016">
    <property type="entry name" value="Coatomer alpha subunit, putative"/>
    <property type="match status" value="1"/>
</dbReference>
<evidence type="ECO:0000259" key="16">
    <source>
        <dbReference type="Pfam" id="PF23953"/>
    </source>
</evidence>
<dbReference type="OrthoDB" id="10261470at2759"/>
<keyword evidence="7 13" id="KW-0931">ER-Golgi transport</keyword>
<organism evidence="17 18">
    <name type="scientific">Galdieria partita</name>
    <dbReference type="NCBI Taxonomy" id="83374"/>
    <lineage>
        <taxon>Eukaryota</taxon>
        <taxon>Rhodophyta</taxon>
        <taxon>Bangiophyceae</taxon>
        <taxon>Galdieriales</taxon>
        <taxon>Galdieriaceae</taxon>
        <taxon>Galdieria</taxon>
    </lineage>
</organism>
<sequence length="897" mass="101238">MPSKLEVSKTFEARSERVKSVDLHPSEPWILACLYDGSILVYEYNSGTVIKSFETAEQPVRCGKFIVRKQWIVVGADDLQLRVYNYNTMEKLKTFEAHVDYIRSLAVHPSLPYVLSASDDMLIKLWNWEKGWLNTMVFEGHSHYVMQVVFNPKDPNTFASASLDRTVKVWNISSPVPNFTLEGHEKGVNCLDYFSGSDKPYLISGSDDRTVKVWDYQTKSCIQTLEGHAYNVSCVGFHPTMPLIMSGSEDGMIMMYNSSTYKLETSLNFGLERVWSLSYVKGSNKVAFGFDFGTVLAQVGKDRPVASMDSSGRVVIAKHSEILTVNLKSVDSTVITDGERLPIAPKDMGSCEVFPQVMSHSANGRFVAVCGEGEYIIYTALAWRNKAFGSAESFVWDNGAGQYATLESNGRIRVFNKMFKEVKVMKPSYTVEEIFGGTLLGVKGSDFVCFYDWNMLQIVRRVDINAKGVFWSESSDFMAICGPEAFYILRYSRDAVTNAIEANRGQLGEDGVEDAFEVIQEYQDLVASGKWIGDCFLYTTTDGKLKYLVGSEVSTLAHIDSQWILLGYLPSENRAYLLDKECNIISYQLLVSVLEYKLAILRGDERAADQFLEQIPPSERTKLAHFLESQGWLEKALELATDPDYRCELAIKLRKLHVAVEIAKQFPSESKWRQITDLALSSGDLNLTEECMKESGDFSGLLTLYSGKGDIEGVKKVAQMAITSGKLNLSFLCFFLTGETQSCIDTLLKAKRYPEAALFARTYMPSEMTKVAQMWREHLKKQGNIRLSHLIADPVSHPHYFPEYDETLQLEKETKSRLSVRLEIPPQRWKEYEDDVFVPLSSLLNHMDKLRVVDDVAASTEASIGDDSLLRTDVNTEWDTSETNASEEDNHLQNDEM</sequence>
<dbReference type="Pfam" id="PF04053">
    <property type="entry name" value="B-prop_COPA_B_2nd"/>
    <property type="match status" value="1"/>
</dbReference>
<protein>
    <recommendedName>
        <fullName evidence="13">Coatomer subunit beta'</fullName>
    </recommendedName>
</protein>
<comment type="caution">
    <text evidence="17">The sequence shown here is derived from an EMBL/GenBank/DDBJ whole genome shotgun (WGS) entry which is preliminary data.</text>
</comment>
<dbReference type="SUPFAM" id="SSF50978">
    <property type="entry name" value="WD40 repeat-like"/>
    <property type="match status" value="1"/>
</dbReference>
<keyword evidence="6" id="KW-0677">Repeat</keyword>
<dbReference type="PROSITE" id="PS50082">
    <property type="entry name" value="WD_REPEATS_2"/>
    <property type="match status" value="4"/>
</dbReference>
<dbReference type="EMBL" id="BQMJ01000021">
    <property type="protein sequence ID" value="GJQ11126.1"/>
    <property type="molecule type" value="Genomic_DNA"/>
</dbReference>
<dbReference type="GO" id="GO:0006890">
    <property type="term" value="P:retrograde vesicle-mediated transport, Golgi to endoplasmic reticulum"/>
    <property type="evidence" value="ECO:0007669"/>
    <property type="project" value="TreeGrafter"/>
</dbReference>
<evidence type="ECO:0000256" key="6">
    <source>
        <dbReference type="ARBA" id="ARBA00022737"/>
    </source>
</evidence>
<dbReference type="Gene3D" id="1.25.40.470">
    <property type="match status" value="1"/>
</dbReference>
<dbReference type="PROSITE" id="PS50294">
    <property type="entry name" value="WD_REPEATS_REGION"/>
    <property type="match status" value="4"/>
</dbReference>
<comment type="subunit">
    <text evidence="13">Oligomeric complex that consists of at least the alpha, beta, beta', gamma, delta, epsilon and zeta subunits.</text>
</comment>
<dbReference type="InterPro" id="IPR056176">
    <property type="entry name" value="TPR_COPA_B"/>
</dbReference>
<dbReference type="InterPro" id="IPR016453">
    <property type="entry name" value="COPB2"/>
</dbReference>
<dbReference type="InterPro" id="IPR001680">
    <property type="entry name" value="WD40_rpt"/>
</dbReference>
<dbReference type="GO" id="GO:0006886">
    <property type="term" value="P:intracellular protein transport"/>
    <property type="evidence" value="ECO:0007669"/>
    <property type="project" value="UniProtKB-UniRule"/>
</dbReference>
<feature type="repeat" description="WD" evidence="14">
    <location>
        <begin position="138"/>
        <end position="174"/>
    </location>
</feature>
<dbReference type="InterPro" id="IPR006692">
    <property type="entry name" value="Beta-prop_COPA/B_2nd"/>
</dbReference>
<comment type="subcellular location">
    <subcellularLocation>
        <location evidence="1 13">Cytoplasmic vesicle</location>
        <location evidence="1 13">COPI-coated vesicle membrane</location>
        <topology evidence="1 13">Peripheral membrane protein</topology>
        <orientation evidence="1 13">Cytoplasmic side</orientation>
    </subcellularLocation>
    <subcellularLocation>
        <location evidence="13">Golgi apparatus membrane</location>
        <topology evidence="13">Peripheral membrane protein</topology>
        <orientation evidence="13">Cytoplasmic side</orientation>
    </subcellularLocation>
    <text evidence="13">The coatomer is cytoplasmic or polymerized on the cytoplasmic side of the Golgi, as well as on the vesicles/buds originating from it.</text>
</comment>
<proteinExistence type="inferred from homology"/>
<dbReference type="SMART" id="SM00320">
    <property type="entry name" value="WD40"/>
    <property type="match status" value="6"/>
</dbReference>
<evidence type="ECO:0000256" key="12">
    <source>
        <dbReference type="ARBA" id="ARBA00025536"/>
    </source>
</evidence>
<evidence type="ECO:0000259" key="15">
    <source>
        <dbReference type="Pfam" id="PF04053"/>
    </source>
</evidence>
<dbReference type="GO" id="GO:0000139">
    <property type="term" value="C:Golgi membrane"/>
    <property type="evidence" value="ECO:0007669"/>
    <property type="project" value="UniProtKB-SubCell"/>
</dbReference>
<dbReference type="InterPro" id="IPR050844">
    <property type="entry name" value="Coatomer_complex_subunit"/>
</dbReference>
<reference evidence="17" key="2">
    <citation type="submission" date="2022-01" db="EMBL/GenBank/DDBJ databases">
        <authorList>
            <person name="Hirooka S."/>
            <person name="Miyagishima S.Y."/>
        </authorList>
    </citation>
    <scope>NUCLEOTIDE SEQUENCE</scope>
    <source>
        <strain evidence="17">NBRC 102759</strain>
    </source>
</reference>
<dbReference type="InterPro" id="IPR020472">
    <property type="entry name" value="WD40_PAC1"/>
</dbReference>
<dbReference type="GO" id="GO:0005198">
    <property type="term" value="F:structural molecule activity"/>
    <property type="evidence" value="ECO:0007669"/>
    <property type="project" value="UniProtKB-UniRule"/>
</dbReference>
<evidence type="ECO:0000256" key="10">
    <source>
        <dbReference type="ARBA" id="ARBA00023136"/>
    </source>
</evidence>
<dbReference type="FunFam" id="1.25.40.470:FF:000001">
    <property type="entry name" value="Coatomer subunit beta"/>
    <property type="match status" value="1"/>
</dbReference>
<name>A0A9C7UQ02_9RHOD</name>
<evidence type="ECO:0000313" key="18">
    <source>
        <dbReference type="Proteomes" id="UP001061958"/>
    </source>
</evidence>
<feature type="repeat" description="WD" evidence="14">
    <location>
        <begin position="181"/>
        <end position="224"/>
    </location>
</feature>
<dbReference type="InterPro" id="IPR015943">
    <property type="entry name" value="WD40/YVTN_repeat-like_dom_sf"/>
</dbReference>
<dbReference type="InterPro" id="IPR011048">
    <property type="entry name" value="Haem_d1_sf"/>
</dbReference>
<dbReference type="CDD" id="cd00200">
    <property type="entry name" value="WD40"/>
    <property type="match status" value="1"/>
</dbReference>
<feature type="domain" description="COPA/B TPR" evidence="16">
    <location>
        <begin position="596"/>
        <end position="776"/>
    </location>
</feature>
<evidence type="ECO:0000256" key="8">
    <source>
        <dbReference type="ARBA" id="ARBA00022927"/>
    </source>
</evidence>
<dbReference type="Gene3D" id="2.130.10.10">
    <property type="entry name" value="YVTN repeat-like/Quinoprotein amine dehydrogenase"/>
    <property type="match status" value="1"/>
</dbReference>
<evidence type="ECO:0000256" key="3">
    <source>
        <dbReference type="ARBA" id="ARBA00022448"/>
    </source>
</evidence>
<dbReference type="PRINTS" id="PR00320">
    <property type="entry name" value="GPROTEINBRPT"/>
</dbReference>
<feature type="repeat" description="WD" evidence="14">
    <location>
        <begin position="225"/>
        <end position="266"/>
    </location>
</feature>
<evidence type="ECO:0000256" key="9">
    <source>
        <dbReference type="ARBA" id="ARBA00023034"/>
    </source>
</evidence>
<dbReference type="CDD" id="cd22947">
    <property type="entry name" value="Coatomer_WDAD_beta-like"/>
    <property type="match status" value="1"/>
</dbReference>
<evidence type="ECO:0000256" key="11">
    <source>
        <dbReference type="ARBA" id="ARBA00023329"/>
    </source>
</evidence>
<evidence type="ECO:0000256" key="14">
    <source>
        <dbReference type="PROSITE-ProRule" id="PRU00221"/>
    </source>
</evidence>
<dbReference type="Pfam" id="PF23953">
    <property type="entry name" value="TPR_COPA_B"/>
    <property type="match status" value="1"/>
</dbReference>
<dbReference type="PANTHER" id="PTHR19876:SF2">
    <property type="entry name" value="COATOMER SUBUNIT BETA"/>
    <property type="match status" value="1"/>
</dbReference>
<evidence type="ECO:0000256" key="2">
    <source>
        <dbReference type="ARBA" id="ARBA00010844"/>
    </source>
</evidence>
<keyword evidence="11 13" id="KW-0968">Cytoplasmic vesicle</keyword>
<keyword evidence="9 13" id="KW-0333">Golgi apparatus</keyword>
<keyword evidence="3 13" id="KW-0813">Transport</keyword>
<dbReference type="GO" id="GO:0006891">
    <property type="term" value="P:intra-Golgi vesicle-mediated transport"/>
    <property type="evidence" value="ECO:0007669"/>
    <property type="project" value="TreeGrafter"/>
</dbReference>
<evidence type="ECO:0000256" key="5">
    <source>
        <dbReference type="ARBA" id="ARBA00022574"/>
    </source>
</evidence>
<dbReference type="PANTHER" id="PTHR19876">
    <property type="entry name" value="COATOMER"/>
    <property type="match status" value="1"/>
</dbReference>
<keyword evidence="5 14" id="KW-0853">WD repeat</keyword>
<feature type="domain" description="COPA/B second beta-propeller" evidence="15">
    <location>
        <begin position="319"/>
        <end position="579"/>
    </location>
</feature>
<dbReference type="Proteomes" id="UP001061958">
    <property type="component" value="Unassembled WGS sequence"/>
</dbReference>
<feature type="repeat" description="WD" evidence="14">
    <location>
        <begin position="95"/>
        <end position="127"/>
    </location>
</feature>
<dbReference type="Pfam" id="PF00400">
    <property type="entry name" value="WD40"/>
    <property type="match status" value="5"/>
</dbReference>
<dbReference type="SUPFAM" id="SSF51004">
    <property type="entry name" value="C-terminal (heme d1) domain of cytochrome cd1-nitrite reductase"/>
    <property type="match status" value="1"/>
</dbReference>
<accession>A0A9C7UQ02</accession>
<evidence type="ECO:0000256" key="13">
    <source>
        <dbReference type="PIRNR" id="PIRNR005567"/>
    </source>
</evidence>
<keyword evidence="18" id="KW-1185">Reference proteome</keyword>
<dbReference type="AlphaFoldDB" id="A0A9C7UQ02"/>
<dbReference type="InterPro" id="IPR036322">
    <property type="entry name" value="WD40_repeat_dom_sf"/>
</dbReference>
<keyword evidence="10 13" id="KW-0472">Membrane</keyword>
<evidence type="ECO:0000256" key="4">
    <source>
        <dbReference type="ARBA" id="ARBA00022490"/>
    </source>
</evidence>
<keyword evidence="4 13" id="KW-0963">Cytoplasm</keyword>
<evidence type="ECO:0000256" key="7">
    <source>
        <dbReference type="ARBA" id="ARBA00022892"/>
    </source>
</evidence>
<comment type="function">
    <text evidence="12 13">The coatomer is a cytosolic protein complex that binds to dilysine motifs and reversibly associates with Golgi non-clathrin-coated vesicles, which further mediate biosynthetic protein transport from the ER, via the Golgi up to the trans Golgi network. Coatomer complex is required for budding from Golgi membranes, and is essential for the retrograde Golgi-to-ER transport of dilysine-tagged proteins.</text>
</comment>
<evidence type="ECO:0000256" key="1">
    <source>
        <dbReference type="ARBA" id="ARBA00004347"/>
    </source>
</evidence>
<dbReference type="PIRSF" id="PIRSF005567">
    <property type="entry name" value="Coatomer_beta'_subunit"/>
    <property type="match status" value="1"/>
</dbReference>
<comment type="similarity">
    <text evidence="2 13">Belongs to the WD repeat COPB2 family.</text>
</comment>
<keyword evidence="8 13" id="KW-0653">Protein transport</keyword>